<evidence type="ECO:0000313" key="1">
    <source>
        <dbReference type="EMBL" id="KAI3780360.1"/>
    </source>
</evidence>
<keyword evidence="2" id="KW-1185">Reference proteome</keyword>
<reference evidence="2" key="1">
    <citation type="journal article" date="2022" name="Mol. Ecol. Resour.">
        <title>The genomes of chicory, endive, great burdock and yacon provide insights into Asteraceae palaeo-polyploidization history and plant inulin production.</title>
        <authorList>
            <person name="Fan W."/>
            <person name="Wang S."/>
            <person name="Wang H."/>
            <person name="Wang A."/>
            <person name="Jiang F."/>
            <person name="Liu H."/>
            <person name="Zhao H."/>
            <person name="Xu D."/>
            <person name="Zhang Y."/>
        </authorList>
    </citation>
    <scope>NUCLEOTIDE SEQUENCE [LARGE SCALE GENOMIC DNA]</scope>
    <source>
        <strain evidence="2">cv. Punajuju</strain>
    </source>
</reference>
<evidence type="ECO:0000313" key="2">
    <source>
        <dbReference type="Proteomes" id="UP001055811"/>
    </source>
</evidence>
<dbReference type="EMBL" id="CM042010">
    <property type="protein sequence ID" value="KAI3780360.1"/>
    <property type="molecule type" value="Genomic_DNA"/>
</dbReference>
<sequence length="128" mass="14749">MRMCLRQILILLIVNFFTVMVKRKAVEVFRSMSPFSYLFHAREFCCCCYFKADLYILQSLFILIKSYGKWREVKVSGHLKWCTVYLVLVVKLDECRLLSDGGKERRSPGFSYGAGVISDGLGPLNVCN</sequence>
<accession>A0ACB9GAC6</accession>
<name>A0ACB9GAC6_CICIN</name>
<organism evidence="1 2">
    <name type="scientific">Cichorium intybus</name>
    <name type="common">Chicory</name>
    <dbReference type="NCBI Taxonomy" id="13427"/>
    <lineage>
        <taxon>Eukaryota</taxon>
        <taxon>Viridiplantae</taxon>
        <taxon>Streptophyta</taxon>
        <taxon>Embryophyta</taxon>
        <taxon>Tracheophyta</taxon>
        <taxon>Spermatophyta</taxon>
        <taxon>Magnoliopsida</taxon>
        <taxon>eudicotyledons</taxon>
        <taxon>Gunneridae</taxon>
        <taxon>Pentapetalae</taxon>
        <taxon>asterids</taxon>
        <taxon>campanulids</taxon>
        <taxon>Asterales</taxon>
        <taxon>Asteraceae</taxon>
        <taxon>Cichorioideae</taxon>
        <taxon>Cichorieae</taxon>
        <taxon>Cichoriinae</taxon>
        <taxon>Cichorium</taxon>
    </lineage>
</organism>
<proteinExistence type="predicted"/>
<comment type="caution">
    <text evidence="1">The sequence shown here is derived from an EMBL/GenBank/DDBJ whole genome shotgun (WGS) entry which is preliminary data.</text>
</comment>
<protein>
    <submittedName>
        <fullName evidence="1">Uncharacterized protein</fullName>
    </submittedName>
</protein>
<reference evidence="1 2" key="2">
    <citation type="journal article" date="2022" name="Mol. Ecol. Resour.">
        <title>The genomes of chicory, endive, great burdock and yacon provide insights into Asteraceae paleo-polyploidization history and plant inulin production.</title>
        <authorList>
            <person name="Fan W."/>
            <person name="Wang S."/>
            <person name="Wang H."/>
            <person name="Wang A."/>
            <person name="Jiang F."/>
            <person name="Liu H."/>
            <person name="Zhao H."/>
            <person name="Xu D."/>
            <person name="Zhang Y."/>
        </authorList>
    </citation>
    <scope>NUCLEOTIDE SEQUENCE [LARGE SCALE GENOMIC DNA]</scope>
    <source>
        <strain evidence="2">cv. Punajuju</strain>
        <tissue evidence="1">Leaves</tissue>
    </source>
</reference>
<dbReference type="Proteomes" id="UP001055811">
    <property type="component" value="Linkage Group LG02"/>
</dbReference>
<gene>
    <name evidence="1" type="ORF">L2E82_10339</name>
</gene>